<name>A0A7W6HYI4_9BACT</name>
<comment type="caution">
    <text evidence="1">The sequence shown here is derived from an EMBL/GenBank/DDBJ whole genome shotgun (WGS) entry which is preliminary data.</text>
</comment>
<dbReference type="EMBL" id="JACIES010000006">
    <property type="protein sequence ID" value="MBB4026729.1"/>
    <property type="molecule type" value="Genomic_DNA"/>
</dbReference>
<dbReference type="InterPro" id="IPR036866">
    <property type="entry name" value="RibonucZ/Hydroxyglut_hydro"/>
</dbReference>
<evidence type="ECO:0000313" key="1">
    <source>
        <dbReference type="EMBL" id="MBB4026729.1"/>
    </source>
</evidence>
<keyword evidence="2" id="KW-1185">Reference proteome</keyword>
<evidence type="ECO:0000313" key="2">
    <source>
        <dbReference type="Proteomes" id="UP000546007"/>
    </source>
</evidence>
<protein>
    <submittedName>
        <fullName evidence="1">L-ascorbate metabolism protein UlaG (Beta-lactamase superfamily)</fullName>
    </submittedName>
</protein>
<dbReference type="AlphaFoldDB" id="A0A7W6HYI4"/>
<gene>
    <name evidence="1" type="ORF">GGR14_002530</name>
</gene>
<proteinExistence type="predicted"/>
<sequence length="88" mass="10000">MRSDACYHLKTFGGTRVYVAGDTEDIPEMQDLKDIDIAFLLVNQPYTMTVPQADRAALVIKPNVLYPYHYGGDERGRIEIFLERCCGN</sequence>
<organism evidence="1 2">
    <name type="scientific">Butyricimonas faecihominis</name>
    <dbReference type="NCBI Taxonomy" id="1472416"/>
    <lineage>
        <taxon>Bacteria</taxon>
        <taxon>Pseudomonadati</taxon>
        <taxon>Bacteroidota</taxon>
        <taxon>Bacteroidia</taxon>
        <taxon>Bacteroidales</taxon>
        <taxon>Odoribacteraceae</taxon>
        <taxon>Butyricimonas</taxon>
    </lineage>
</organism>
<reference evidence="1 2" key="1">
    <citation type="submission" date="2020-08" db="EMBL/GenBank/DDBJ databases">
        <title>Genomic Encyclopedia of Type Strains, Phase IV (KMG-IV): sequencing the most valuable type-strain genomes for metagenomic binning, comparative biology and taxonomic classification.</title>
        <authorList>
            <person name="Goeker M."/>
        </authorList>
    </citation>
    <scope>NUCLEOTIDE SEQUENCE [LARGE SCALE GENOMIC DNA]</scope>
    <source>
        <strain evidence="1 2">DSM 105721</strain>
    </source>
</reference>
<dbReference type="SUPFAM" id="SSF56281">
    <property type="entry name" value="Metallo-hydrolase/oxidoreductase"/>
    <property type="match status" value="1"/>
</dbReference>
<dbReference type="Gene3D" id="3.60.15.10">
    <property type="entry name" value="Ribonuclease Z/Hydroxyacylglutathione hydrolase-like"/>
    <property type="match status" value="1"/>
</dbReference>
<accession>A0A7W6HYI4</accession>
<dbReference type="Proteomes" id="UP000546007">
    <property type="component" value="Unassembled WGS sequence"/>
</dbReference>